<organism evidence="1 2">
    <name type="scientific">Aspergillus bertholletiae</name>
    <dbReference type="NCBI Taxonomy" id="1226010"/>
    <lineage>
        <taxon>Eukaryota</taxon>
        <taxon>Fungi</taxon>
        <taxon>Dikarya</taxon>
        <taxon>Ascomycota</taxon>
        <taxon>Pezizomycotina</taxon>
        <taxon>Eurotiomycetes</taxon>
        <taxon>Eurotiomycetidae</taxon>
        <taxon>Eurotiales</taxon>
        <taxon>Aspergillaceae</taxon>
        <taxon>Aspergillus</taxon>
        <taxon>Aspergillus subgen. Circumdati</taxon>
    </lineage>
</organism>
<sequence>MLSSDQMKEGLYRASSLGHMHDYWKFRSRSTPRSILAASVLEDIAPMDISIKRVSARTFMLKEQFFGNRLCLSTMNFLRLFNPFLRDPKPNSHLDRDWVEEFLYFQMRYSSSKRPIPDKLRRVIPNGAAYHVSVVQRMSSEDISYRPANQIDVFVIIDHPFLHAGWAVKHQEDFIGEYRILGGSQYYC</sequence>
<accession>A0A5N7AYG9</accession>
<protein>
    <submittedName>
        <fullName evidence="1">Uncharacterized protein</fullName>
    </submittedName>
</protein>
<dbReference type="Proteomes" id="UP000326198">
    <property type="component" value="Unassembled WGS sequence"/>
</dbReference>
<keyword evidence="2" id="KW-1185">Reference proteome</keyword>
<name>A0A5N7AYG9_9EURO</name>
<dbReference type="EMBL" id="ML736272">
    <property type="protein sequence ID" value="KAE8374905.1"/>
    <property type="molecule type" value="Genomic_DNA"/>
</dbReference>
<evidence type="ECO:0000313" key="1">
    <source>
        <dbReference type="EMBL" id="KAE8374905.1"/>
    </source>
</evidence>
<dbReference type="AlphaFoldDB" id="A0A5N7AYG9"/>
<reference evidence="1 2" key="1">
    <citation type="submission" date="2019-04" db="EMBL/GenBank/DDBJ databases">
        <title>Friends and foes A comparative genomics studyof 23 Aspergillus species from section Flavi.</title>
        <authorList>
            <consortium name="DOE Joint Genome Institute"/>
            <person name="Kjaerbolling I."/>
            <person name="Vesth T."/>
            <person name="Frisvad J.C."/>
            <person name="Nybo J.L."/>
            <person name="Theobald S."/>
            <person name="Kildgaard S."/>
            <person name="Isbrandt T."/>
            <person name="Kuo A."/>
            <person name="Sato A."/>
            <person name="Lyhne E.K."/>
            <person name="Kogle M.E."/>
            <person name="Wiebenga A."/>
            <person name="Kun R.S."/>
            <person name="Lubbers R.J."/>
            <person name="Makela M.R."/>
            <person name="Barry K."/>
            <person name="Chovatia M."/>
            <person name="Clum A."/>
            <person name="Daum C."/>
            <person name="Haridas S."/>
            <person name="He G."/>
            <person name="LaButti K."/>
            <person name="Lipzen A."/>
            <person name="Mondo S."/>
            <person name="Riley R."/>
            <person name="Salamov A."/>
            <person name="Simmons B.A."/>
            <person name="Magnuson J.K."/>
            <person name="Henrissat B."/>
            <person name="Mortensen U.H."/>
            <person name="Larsen T.O."/>
            <person name="Devries R.P."/>
            <person name="Grigoriev I.V."/>
            <person name="Machida M."/>
            <person name="Baker S.E."/>
            <person name="Andersen M.R."/>
        </authorList>
    </citation>
    <scope>NUCLEOTIDE SEQUENCE [LARGE SCALE GENOMIC DNA]</scope>
    <source>
        <strain evidence="1 2">IBT 29228</strain>
    </source>
</reference>
<proteinExistence type="predicted"/>
<evidence type="ECO:0000313" key="2">
    <source>
        <dbReference type="Proteomes" id="UP000326198"/>
    </source>
</evidence>
<gene>
    <name evidence="1" type="ORF">BDV26DRAFT_269004</name>
</gene>